<reference evidence="2 3" key="1">
    <citation type="submission" date="2016-02" db="EMBL/GenBank/DDBJ databases">
        <title>Genome analysis of coral dinoflagellate symbionts highlights evolutionary adaptations to a symbiotic lifestyle.</title>
        <authorList>
            <person name="Aranda M."/>
            <person name="Li Y."/>
            <person name="Liew Y.J."/>
            <person name="Baumgarten S."/>
            <person name="Simakov O."/>
            <person name="Wilson M."/>
            <person name="Piel J."/>
            <person name="Ashoor H."/>
            <person name="Bougouffa S."/>
            <person name="Bajic V.B."/>
            <person name="Ryu T."/>
            <person name="Ravasi T."/>
            <person name="Bayer T."/>
            <person name="Micklem G."/>
            <person name="Kim H."/>
            <person name="Bhak J."/>
            <person name="Lajeunesse T.C."/>
            <person name="Voolstra C.R."/>
        </authorList>
    </citation>
    <scope>NUCLEOTIDE SEQUENCE [LARGE SCALE GENOMIC DNA]</scope>
    <source>
        <strain evidence="2 3">CCMP2467</strain>
    </source>
</reference>
<dbReference type="AlphaFoldDB" id="A0A1Q9ELX3"/>
<accession>A0A1Q9ELX3</accession>
<protein>
    <submittedName>
        <fullName evidence="2">Uncharacterized protein</fullName>
    </submittedName>
</protein>
<keyword evidence="3" id="KW-1185">Reference proteome</keyword>
<sequence length="836" mass="92053">MSSSVTFTEALPLVRVALRSCQYPPGVLQSVFEFWYERVADEDGLVPADSLDAFVTSCRALQQPEAGTVAFDPSLSISGGLKFMQRRDVHTFIHTNIEAQFNSARVDGSALRVAALPMPPMEECRQAETVTGAASENHNYTSDWKSADSRRPFEQLDGLCTRSAVQAWMQQVPVKDRPPERTSLPTVPKVTVPKGFALVDEKHGCLPSAQNAGLLLRGIGYFLTVVLLRGLFACARTWANSFFGKEALSHEDMVHERWCGLREAIEQACPYTSTWSGIFIHEVVADGFVGLGIGRTMEFRTRAALVALSVAARRSGKDYGQHGDLGDLDHLVQVANGKWCLDLPGPAAKRKAEEEPNAKLISYLEKMSERHSQAPTTNATSQDQGAPAKVGGTGYYLRPTAKYRSQPLSTRRTPLVPKDTCADVFGDGRRCEDTLQQLLRGQIRPDAPFLELDCVETSAGRLMSLNNRRLHVLKRLQDHSRCGLQHKEYFHQQKVYEGTEGVMMMRLLLPLLLMMVMMSRRYQEHGTALRGLLAEGLLDAAGAERYLREVHDIDYSDIQEDAALDAILGRLKCDWHAQRCLEPSDLDGPEQQYPEQPLRHSAMGCCGSVSDPNDYLKPHAQGGQLLVDGLVGPGPARPFTIEPWMTSQKTNPVKMLAMTDSQNQVVFSVSGKCHAREDSQVVDASGNTVAVLRTAQKTAPGSSAGWEQTSYLILGTKPRAEGQTPHPEPGYGQTLYLWAKLTRYPFTNTAKLFLVKQNGQLDETNDDFCVSMKIGLRPSKFEAWSSAGGAMVVDVKDKKYKVFVAEGADVALLYACTIAHFKVNDEIPQSSGGGGP</sequence>
<name>A0A1Q9ELX3_SYMMI</name>
<evidence type="ECO:0000313" key="3">
    <source>
        <dbReference type="Proteomes" id="UP000186817"/>
    </source>
</evidence>
<dbReference type="EMBL" id="LSRX01000118">
    <property type="protein sequence ID" value="OLQ08397.1"/>
    <property type="molecule type" value="Genomic_DNA"/>
</dbReference>
<comment type="caution">
    <text evidence="2">The sequence shown here is derived from an EMBL/GenBank/DDBJ whole genome shotgun (WGS) entry which is preliminary data.</text>
</comment>
<dbReference type="OrthoDB" id="419208at2759"/>
<proteinExistence type="predicted"/>
<gene>
    <name evidence="2" type="ORF">AK812_SmicGene8062</name>
</gene>
<organism evidence="2 3">
    <name type="scientific">Symbiodinium microadriaticum</name>
    <name type="common">Dinoflagellate</name>
    <name type="synonym">Zooxanthella microadriatica</name>
    <dbReference type="NCBI Taxonomy" id="2951"/>
    <lineage>
        <taxon>Eukaryota</taxon>
        <taxon>Sar</taxon>
        <taxon>Alveolata</taxon>
        <taxon>Dinophyceae</taxon>
        <taxon>Suessiales</taxon>
        <taxon>Symbiodiniaceae</taxon>
        <taxon>Symbiodinium</taxon>
    </lineage>
</organism>
<evidence type="ECO:0000313" key="2">
    <source>
        <dbReference type="EMBL" id="OLQ08397.1"/>
    </source>
</evidence>
<dbReference type="Proteomes" id="UP000186817">
    <property type="component" value="Unassembled WGS sequence"/>
</dbReference>
<evidence type="ECO:0000256" key="1">
    <source>
        <dbReference type="SAM" id="MobiDB-lite"/>
    </source>
</evidence>
<feature type="region of interest" description="Disordered" evidence="1">
    <location>
        <begin position="369"/>
        <end position="391"/>
    </location>
</feature>
<feature type="compositionally biased region" description="Polar residues" evidence="1">
    <location>
        <begin position="373"/>
        <end position="384"/>
    </location>
</feature>